<dbReference type="PANTHER" id="PTHR24093:SF346">
    <property type="entry name" value="CALCIUM-TRANSPORTING ATPASE"/>
    <property type="match status" value="1"/>
</dbReference>
<keyword evidence="3" id="KW-1185">Reference proteome</keyword>
<protein>
    <submittedName>
        <fullName evidence="2">Uncharacterized protein</fullName>
    </submittedName>
</protein>
<sequence>MEPGDLIPADGVFISGHNVLRPLERGHNDSKDLDPFTISGSKVLEGVGTYLVTSVGVNFSSILTALMWGRAFNDAVQKFL</sequence>
<dbReference type="PANTHER" id="PTHR24093">
    <property type="entry name" value="CATION TRANSPORTING ATPASE"/>
    <property type="match status" value="1"/>
</dbReference>
<organism evidence="2 3">
    <name type="scientific">Clathrospora elynae</name>
    <dbReference type="NCBI Taxonomy" id="706981"/>
    <lineage>
        <taxon>Eukaryota</taxon>
        <taxon>Fungi</taxon>
        <taxon>Dikarya</taxon>
        <taxon>Ascomycota</taxon>
        <taxon>Pezizomycotina</taxon>
        <taxon>Dothideomycetes</taxon>
        <taxon>Pleosporomycetidae</taxon>
        <taxon>Pleosporales</taxon>
        <taxon>Diademaceae</taxon>
        <taxon>Clathrospora</taxon>
    </lineage>
</organism>
<evidence type="ECO:0000313" key="2">
    <source>
        <dbReference type="EMBL" id="KAF1944749.1"/>
    </source>
</evidence>
<accession>A0A6A5SZE4</accession>
<dbReference type="GO" id="GO:0006874">
    <property type="term" value="P:intracellular calcium ion homeostasis"/>
    <property type="evidence" value="ECO:0007669"/>
    <property type="project" value="TreeGrafter"/>
</dbReference>
<dbReference type="SUPFAM" id="SSF81653">
    <property type="entry name" value="Calcium ATPase, transduction domain A"/>
    <property type="match status" value="1"/>
</dbReference>
<reference evidence="2" key="1">
    <citation type="journal article" date="2020" name="Stud. Mycol.">
        <title>101 Dothideomycetes genomes: a test case for predicting lifestyles and emergence of pathogens.</title>
        <authorList>
            <person name="Haridas S."/>
            <person name="Albert R."/>
            <person name="Binder M."/>
            <person name="Bloem J."/>
            <person name="Labutti K."/>
            <person name="Salamov A."/>
            <person name="Andreopoulos B."/>
            <person name="Baker S."/>
            <person name="Barry K."/>
            <person name="Bills G."/>
            <person name="Bluhm B."/>
            <person name="Cannon C."/>
            <person name="Castanera R."/>
            <person name="Culley D."/>
            <person name="Daum C."/>
            <person name="Ezra D."/>
            <person name="Gonzalez J."/>
            <person name="Henrissat B."/>
            <person name="Kuo A."/>
            <person name="Liang C."/>
            <person name="Lipzen A."/>
            <person name="Lutzoni F."/>
            <person name="Magnuson J."/>
            <person name="Mondo S."/>
            <person name="Nolan M."/>
            <person name="Ohm R."/>
            <person name="Pangilinan J."/>
            <person name="Park H.-J."/>
            <person name="Ramirez L."/>
            <person name="Alfaro M."/>
            <person name="Sun H."/>
            <person name="Tritt A."/>
            <person name="Yoshinaga Y."/>
            <person name="Zwiers L.-H."/>
            <person name="Turgeon B."/>
            <person name="Goodwin S."/>
            <person name="Spatafora J."/>
            <person name="Crous P."/>
            <person name="Grigoriev I."/>
        </authorList>
    </citation>
    <scope>NUCLEOTIDE SEQUENCE</scope>
    <source>
        <strain evidence="2">CBS 161.51</strain>
    </source>
</reference>
<dbReference type="AlphaFoldDB" id="A0A6A5SZE4"/>
<name>A0A6A5SZE4_9PLEO</name>
<dbReference type="OrthoDB" id="3352408at2759"/>
<proteinExistence type="predicted"/>
<dbReference type="Proteomes" id="UP000800038">
    <property type="component" value="Unassembled WGS sequence"/>
</dbReference>
<dbReference type="EMBL" id="ML976014">
    <property type="protein sequence ID" value="KAF1944749.1"/>
    <property type="molecule type" value="Genomic_DNA"/>
</dbReference>
<dbReference type="InterPro" id="IPR008250">
    <property type="entry name" value="ATPase_P-typ_transduc_dom_A_sf"/>
</dbReference>
<dbReference type="GO" id="GO:0005886">
    <property type="term" value="C:plasma membrane"/>
    <property type="evidence" value="ECO:0007669"/>
    <property type="project" value="TreeGrafter"/>
</dbReference>
<evidence type="ECO:0000256" key="1">
    <source>
        <dbReference type="ARBA" id="ARBA00022842"/>
    </source>
</evidence>
<keyword evidence="1" id="KW-0460">Magnesium</keyword>
<evidence type="ECO:0000313" key="3">
    <source>
        <dbReference type="Proteomes" id="UP000800038"/>
    </source>
</evidence>
<dbReference type="GO" id="GO:0005388">
    <property type="term" value="F:P-type calcium transporter activity"/>
    <property type="evidence" value="ECO:0007669"/>
    <property type="project" value="TreeGrafter"/>
</dbReference>
<gene>
    <name evidence="2" type="ORF">EJ02DRAFT_432095</name>
</gene>